<name>A0ABT1SZ95_9SPHI</name>
<dbReference type="Pfam" id="PF00732">
    <property type="entry name" value="GMC_oxred_N"/>
    <property type="match status" value="1"/>
</dbReference>
<reference evidence="8 9" key="1">
    <citation type="submission" date="2022-07" db="EMBL/GenBank/DDBJ databases">
        <title>Mucilaginibacter sp. JC4.</title>
        <authorList>
            <person name="Le V."/>
            <person name="Ko S.-R."/>
            <person name="Ahn C.-Y."/>
            <person name="Oh H.-M."/>
        </authorList>
    </citation>
    <scope>NUCLEOTIDE SEQUENCE [LARGE SCALE GENOMIC DNA]</scope>
    <source>
        <strain evidence="8 9">JC4</strain>
    </source>
</reference>
<feature type="domain" description="Glucose-methanol-choline oxidoreductase N-terminal" evidence="7">
    <location>
        <begin position="271"/>
        <end position="285"/>
    </location>
</feature>
<evidence type="ECO:0000313" key="9">
    <source>
        <dbReference type="Proteomes" id="UP001204376"/>
    </source>
</evidence>
<keyword evidence="4 5" id="KW-0274">FAD</keyword>
<evidence type="ECO:0000313" key="8">
    <source>
        <dbReference type="EMBL" id="MCQ6957038.1"/>
    </source>
</evidence>
<dbReference type="InterPro" id="IPR012132">
    <property type="entry name" value="GMC_OxRdtase"/>
</dbReference>
<dbReference type="Proteomes" id="UP001204376">
    <property type="component" value="Unassembled WGS sequence"/>
</dbReference>
<organism evidence="8 9">
    <name type="scientific">Mucilaginibacter aquariorum</name>
    <dbReference type="NCBI Taxonomy" id="2967225"/>
    <lineage>
        <taxon>Bacteria</taxon>
        <taxon>Pseudomonadati</taxon>
        <taxon>Bacteroidota</taxon>
        <taxon>Sphingobacteriia</taxon>
        <taxon>Sphingobacteriales</taxon>
        <taxon>Sphingobacteriaceae</taxon>
        <taxon>Mucilaginibacter</taxon>
    </lineage>
</organism>
<evidence type="ECO:0000256" key="2">
    <source>
        <dbReference type="ARBA" id="ARBA00010790"/>
    </source>
</evidence>
<dbReference type="Gene3D" id="3.30.560.10">
    <property type="entry name" value="Glucose Oxidase, domain 3"/>
    <property type="match status" value="1"/>
</dbReference>
<dbReference type="SUPFAM" id="SSF54373">
    <property type="entry name" value="FAD-linked reductases, C-terminal domain"/>
    <property type="match status" value="1"/>
</dbReference>
<dbReference type="RefSeq" id="WP_256537248.1">
    <property type="nucleotide sequence ID" value="NZ_JANHOH010000001.1"/>
</dbReference>
<evidence type="ECO:0000256" key="5">
    <source>
        <dbReference type="RuleBase" id="RU003968"/>
    </source>
</evidence>
<evidence type="ECO:0000259" key="6">
    <source>
        <dbReference type="PROSITE" id="PS00623"/>
    </source>
</evidence>
<accession>A0ABT1SZ95</accession>
<protein>
    <submittedName>
        <fullName evidence="8">GMC family oxidoreductase N-terminal domain-containing protein</fullName>
    </submittedName>
</protein>
<dbReference type="Gene3D" id="3.50.50.60">
    <property type="entry name" value="FAD/NAD(P)-binding domain"/>
    <property type="match status" value="1"/>
</dbReference>
<evidence type="ECO:0000256" key="3">
    <source>
        <dbReference type="ARBA" id="ARBA00022630"/>
    </source>
</evidence>
<evidence type="ECO:0000259" key="7">
    <source>
        <dbReference type="PROSITE" id="PS00624"/>
    </source>
</evidence>
<dbReference type="PIRSF" id="PIRSF000137">
    <property type="entry name" value="Alcohol_oxidase"/>
    <property type="match status" value="1"/>
</dbReference>
<dbReference type="PROSITE" id="PS51257">
    <property type="entry name" value="PROKAR_LIPOPROTEIN"/>
    <property type="match status" value="1"/>
</dbReference>
<evidence type="ECO:0000256" key="1">
    <source>
        <dbReference type="ARBA" id="ARBA00001974"/>
    </source>
</evidence>
<sequence>MTNKIENSVSTNLKNDTNTFIYDYIIVGGGSAGCVLARRLSDCENITVLLIEAGADDNGLDRIQRPLRWLENIGSPQDYLYRYQPNPILNNREIYAPRGKVLGGSGSINAMVWARGNQNDYDSWAEAGNTGWDYESILPLFRKIEDWDNGENSIHGKDGPIRVERPEKLHVIDAAAVKAGISYGMPYMEDSNIPAPEGVGLMSMNIGHGRRSSPFEGYLKPIIDKPNLNILTDAKVLKLNIDNGVCTGLIYRKDDKEVTVAAKTEVVLSAGTFETPRILMLSGVGDAVELKNLGIDLKVNLPGVGKNLQDHPLISLTFQLNQPLADLTYNLGGINYYWKSSPDLIKPDLMLIPIQYPILTQELAAKYEVPDNAFSVFVTLIDIKSKGYMKLTSSLPDAPLEIEPNLLKDPADFQAMVKAVELCMDLTQEPDLNKIIKSWVAPDRRLKEGHLAEFIRNGCSTYFHPVGTCAMGKGPDAVVNNRLKVIGVQKLSIADASVMPQITTSNTNAPTIMIAEFAAEVLLGTR</sequence>
<comment type="cofactor">
    <cofactor evidence="1">
        <name>FAD</name>
        <dbReference type="ChEBI" id="CHEBI:57692"/>
    </cofactor>
</comment>
<dbReference type="InterPro" id="IPR007867">
    <property type="entry name" value="GMC_OxRtase_C"/>
</dbReference>
<dbReference type="InterPro" id="IPR000172">
    <property type="entry name" value="GMC_OxRdtase_N"/>
</dbReference>
<dbReference type="PROSITE" id="PS00623">
    <property type="entry name" value="GMC_OXRED_1"/>
    <property type="match status" value="1"/>
</dbReference>
<comment type="caution">
    <text evidence="8">The sequence shown here is derived from an EMBL/GenBank/DDBJ whole genome shotgun (WGS) entry which is preliminary data.</text>
</comment>
<feature type="domain" description="Glucose-methanol-choline oxidoreductase N-terminal" evidence="6">
    <location>
        <begin position="99"/>
        <end position="122"/>
    </location>
</feature>
<dbReference type="InterPro" id="IPR036188">
    <property type="entry name" value="FAD/NAD-bd_sf"/>
</dbReference>
<keyword evidence="9" id="KW-1185">Reference proteome</keyword>
<dbReference type="Pfam" id="PF05199">
    <property type="entry name" value="GMC_oxred_C"/>
    <property type="match status" value="1"/>
</dbReference>
<evidence type="ECO:0000256" key="4">
    <source>
        <dbReference type="ARBA" id="ARBA00022827"/>
    </source>
</evidence>
<comment type="similarity">
    <text evidence="2 5">Belongs to the GMC oxidoreductase family.</text>
</comment>
<dbReference type="PANTHER" id="PTHR11552:SF147">
    <property type="entry name" value="CHOLINE DEHYDROGENASE, MITOCHONDRIAL"/>
    <property type="match status" value="1"/>
</dbReference>
<dbReference type="PANTHER" id="PTHR11552">
    <property type="entry name" value="GLUCOSE-METHANOL-CHOLINE GMC OXIDOREDUCTASE"/>
    <property type="match status" value="1"/>
</dbReference>
<dbReference type="EMBL" id="JANHOH010000001">
    <property type="protein sequence ID" value="MCQ6957038.1"/>
    <property type="molecule type" value="Genomic_DNA"/>
</dbReference>
<dbReference type="PROSITE" id="PS00624">
    <property type="entry name" value="GMC_OXRED_2"/>
    <property type="match status" value="1"/>
</dbReference>
<keyword evidence="3 5" id="KW-0285">Flavoprotein</keyword>
<gene>
    <name evidence="8" type="ORF">NPE20_03680</name>
</gene>
<proteinExistence type="inferred from homology"/>
<dbReference type="SUPFAM" id="SSF51905">
    <property type="entry name" value="FAD/NAD(P)-binding domain"/>
    <property type="match status" value="1"/>
</dbReference>